<proteinExistence type="inferred from homology"/>
<accession>A0ABP5QR42</accession>
<dbReference type="InterPro" id="IPR036962">
    <property type="entry name" value="Glyco_hydro_3_N_sf"/>
</dbReference>
<keyword evidence="6" id="KW-1185">Reference proteome</keyword>
<evidence type="ECO:0000313" key="5">
    <source>
        <dbReference type="EMBL" id="GAA2240431.1"/>
    </source>
</evidence>
<dbReference type="GO" id="GO:0016787">
    <property type="term" value="F:hydrolase activity"/>
    <property type="evidence" value="ECO:0007669"/>
    <property type="project" value="UniProtKB-KW"/>
</dbReference>
<keyword evidence="2 5" id="KW-0378">Hydrolase</keyword>
<protein>
    <submittedName>
        <fullName evidence="5">Glycoside hydrolase family 3 protein</fullName>
    </submittedName>
</protein>
<dbReference type="EMBL" id="BAAAQY010000008">
    <property type="protein sequence ID" value="GAA2240431.1"/>
    <property type="molecule type" value="Genomic_DNA"/>
</dbReference>
<name>A0ABP5QR42_9MICO</name>
<dbReference type="InterPro" id="IPR050226">
    <property type="entry name" value="NagZ_Beta-hexosaminidase"/>
</dbReference>
<keyword evidence="3" id="KW-0326">Glycosidase</keyword>
<dbReference type="PANTHER" id="PTHR30480">
    <property type="entry name" value="BETA-HEXOSAMINIDASE-RELATED"/>
    <property type="match status" value="1"/>
</dbReference>
<comment type="caution">
    <text evidence="5">The sequence shown here is derived from an EMBL/GenBank/DDBJ whole genome shotgun (WGS) entry which is preliminary data.</text>
</comment>
<dbReference type="Gene3D" id="3.20.20.300">
    <property type="entry name" value="Glycoside hydrolase, family 3, N-terminal domain"/>
    <property type="match status" value="1"/>
</dbReference>
<evidence type="ECO:0000313" key="6">
    <source>
        <dbReference type="Proteomes" id="UP001500929"/>
    </source>
</evidence>
<reference evidence="6" key="1">
    <citation type="journal article" date="2019" name="Int. J. Syst. Evol. Microbiol.">
        <title>The Global Catalogue of Microorganisms (GCM) 10K type strain sequencing project: providing services to taxonomists for standard genome sequencing and annotation.</title>
        <authorList>
            <consortium name="The Broad Institute Genomics Platform"/>
            <consortium name="The Broad Institute Genome Sequencing Center for Infectious Disease"/>
            <person name="Wu L."/>
            <person name="Ma J."/>
        </authorList>
    </citation>
    <scope>NUCLEOTIDE SEQUENCE [LARGE SCALE GENOMIC DNA]</scope>
    <source>
        <strain evidence="6">JCM 16117</strain>
    </source>
</reference>
<dbReference type="InterPro" id="IPR017853">
    <property type="entry name" value="GH"/>
</dbReference>
<dbReference type="InterPro" id="IPR019800">
    <property type="entry name" value="Glyco_hydro_3_AS"/>
</dbReference>
<dbReference type="PANTHER" id="PTHR30480:SF16">
    <property type="entry name" value="GLYCOSIDE HYDROLASE FAMILY 3 DOMAIN PROTEIN"/>
    <property type="match status" value="1"/>
</dbReference>
<dbReference type="RefSeq" id="WP_259480080.1">
    <property type="nucleotide sequence ID" value="NZ_BAAAQY010000008.1"/>
</dbReference>
<dbReference type="SUPFAM" id="SSF51445">
    <property type="entry name" value="(Trans)glycosidases"/>
    <property type="match status" value="1"/>
</dbReference>
<evidence type="ECO:0000256" key="1">
    <source>
        <dbReference type="ARBA" id="ARBA00005336"/>
    </source>
</evidence>
<sequence>MTHHGAGTRTRILGTLLPGFDGPVLPEWVARMLGEGLAGVCLFGENIESAPQLRRLTDAIRAANPRALIAIDEEGGDVTRLFYDRGAPWPGNAVLGRLDDEAATAAVATSVGRALREAGVNLDFAPDADVNSDPLNPVIGVRSFGAAPSLVARHVAAWTTALQREGVAASVKHFPGHGDTAQDSHAELPVVDVTPEVLRARELVPFAAAVEAGAATVMTSHIVLPQVDPTGPATFSRPLLQGVLREELGFDGVVVSDALDMAGASGTIGIPAAAVRALDAGCDLLCIGTKNTGAQLEEIVGQVERALADGALAEERLDDASGRVAALAGSLADADPLAGVEPAAAAPTPVVPSAERVAASFRVDRAALAALGEPGRRWVVVRLDANASPAIGVVPWGPFAALAARHPAALAASATDIPAEACVLAIGRDNERHPSTRSAIDALRTAHPLVVTVDMGWPGPDPRYAELATFGASALVGDALVHLLETQGALR</sequence>
<organism evidence="5 6">
    <name type="scientific">Herbiconiux moechotypicola</name>
    <dbReference type="NCBI Taxonomy" id="637393"/>
    <lineage>
        <taxon>Bacteria</taxon>
        <taxon>Bacillati</taxon>
        <taxon>Actinomycetota</taxon>
        <taxon>Actinomycetes</taxon>
        <taxon>Micrococcales</taxon>
        <taxon>Microbacteriaceae</taxon>
        <taxon>Herbiconiux</taxon>
    </lineage>
</organism>
<dbReference type="PROSITE" id="PS00775">
    <property type="entry name" value="GLYCOSYL_HYDROL_F3"/>
    <property type="match status" value="1"/>
</dbReference>
<evidence type="ECO:0000256" key="3">
    <source>
        <dbReference type="ARBA" id="ARBA00023295"/>
    </source>
</evidence>
<comment type="similarity">
    <text evidence="1">Belongs to the glycosyl hydrolase 3 family.</text>
</comment>
<evidence type="ECO:0000256" key="2">
    <source>
        <dbReference type="ARBA" id="ARBA00022801"/>
    </source>
</evidence>
<dbReference type="Pfam" id="PF00933">
    <property type="entry name" value="Glyco_hydro_3"/>
    <property type="match status" value="1"/>
</dbReference>
<dbReference type="Proteomes" id="UP001500929">
    <property type="component" value="Unassembled WGS sequence"/>
</dbReference>
<dbReference type="InterPro" id="IPR001764">
    <property type="entry name" value="Glyco_hydro_3_N"/>
</dbReference>
<gene>
    <name evidence="5" type="ORF">GCM10009851_27270</name>
</gene>
<evidence type="ECO:0000259" key="4">
    <source>
        <dbReference type="Pfam" id="PF00933"/>
    </source>
</evidence>
<feature type="domain" description="Glycoside hydrolase family 3 N-terminal" evidence="4">
    <location>
        <begin position="35"/>
        <end position="326"/>
    </location>
</feature>